<comment type="caution">
    <text evidence="1">The sequence shown here is derived from an EMBL/GenBank/DDBJ whole genome shotgun (WGS) entry which is preliminary data.</text>
</comment>
<reference evidence="1 2" key="1">
    <citation type="submission" date="2019-02" db="EMBL/GenBank/DDBJ databases">
        <title>Deep-cultivation of Planctomycetes and their phenomic and genomic characterization uncovers novel biology.</title>
        <authorList>
            <person name="Wiegand S."/>
            <person name="Jogler M."/>
            <person name="Boedeker C."/>
            <person name="Pinto D."/>
            <person name="Vollmers J."/>
            <person name="Rivas-Marin E."/>
            <person name="Kohn T."/>
            <person name="Peeters S.H."/>
            <person name="Heuer A."/>
            <person name="Rast P."/>
            <person name="Oberbeckmann S."/>
            <person name="Bunk B."/>
            <person name="Jeske O."/>
            <person name="Meyerdierks A."/>
            <person name="Storesund J.E."/>
            <person name="Kallscheuer N."/>
            <person name="Luecker S."/>
            <person name="Lage O.M."/>
            <person name="Pohl T."/>
            <person name="Merkel B.J."/>
            <person name="Hornburger P."/>
            <person name="Mueller R.-W."/>
            <person name="Bruemmer F."/>
            <person name="Labrenz M."/>
            <person name="Spormann A.M."/>
            <person name="Op Den Camp H."/>
            <person name="Overmann J."/>
            <person name="Amann R."/>
            <person name="Jetten M.S.M."/>
            <person name="Mascher T."/>
            <person name="Medema M.H."/>
            <person name="Devos D.P."/>
            <person name="Kaster A.-K."/>
            <person name="Ovreas L."/>
            <person name="Rohde M."/>
            <person name="Galperin M.Y."/>
            <person name="Jogler C."/>
        </authorList>
    </citation>
    <scope>NUCLEOTIDE SEQUENCE [LARGE SCALE GENOMIC DNA]</scope>
    <source>
        <strain evidence="1 2">Q31b</strain>
    </source>
</reference>
<name>A0A5C6DBN6_9BACT</name>
<gene>
    <name evidence="1" type="ORF">Q31b_55580</name>
</gene>
<accession>A0A5C6DBN6</accession>
<evidence type="ECO:0000313" key="2">
    <source>
        <dbReference type="Proteomes" id="UP000315471"/>
    </source>
</evidence>
<keyword evidence="2" id="KW-1185">Reference proteome</keyword>
<sequence length="105" mass="12285">MMTCHPKAKHLNRLPIFPSEPFHFLVPLVVRKAEGFIDKATCVRRLISLACRSSMLVVRILRRVLRVAERRSSLQGYYIQPRCELWRGVFVAFDEASEFFVKKYG</sequence>
<evidence type="ECO:0000313" key="1">
    <source>
        <dbReference type="EMBL" id="TWU34603.1"/>
    </source>
</evidence>
<dbReference type="Proteomes" id="UP000315471">
    <property type="component" value="Unassembled WGS sequence"/>
</dbReference>
<protein>
    <submittedName>
        <fullName evidence="1">Uncharacterized protein</fullName>
    </submittedName>
</protein>
<organism evidence="1 2">
    <name type="scientific">Novipirellula aureliae</name>
    <dbReference type="NCBI Taxonomy" id="2527966"/>
    <lineage>
        <taxon>Bacteria</taxon>
        <taxon>Pseudomonadati</taxon>
        <taxon>Planctomycetota</taxon>
        <taxon>Planctomycetia</taxon>
        <taxon>Pirellulales</taxon>
        <taxon>Pirellulaceae</taxon>
        <taxon>Novipirellula</taxon>
    </lineage>
</organism>
<dbReference type="AlphaFoldDB" id="A0A5C6DBN6"/>
<dbReference type="EMBL" id="SJPY01000011">
    <property type="protein sequence ID" value="TWU34603.1"/>
    <property type="molecule type" value="Genomic_DNA"/>
</dbReference>
<proteinExistence type="predicted"/>